<dbReference type="KEGG" id="vg:956067"/>
<dbReference type="Gene3D" id="3.90.190.10">
    <property type="entry name" value="Protein tyrosine phosphatase superfamily"/>
    <property type="match status" value="1"/>
</dbReference>
<organism evidence="1 2">
    <name type="scientific">Vibrio phage VpV262</name>
    <dbReference type="NCBI Taxonomy" id="2907796"/>
    <lineage>
        <taxon>Viruses</taxon>
        <taxon>Duplodnaviria</taxon>
        <taxon>Heunggongvirae</taxon>
        <taxon>Uroviricota</taxon>
        <taxon>Caudoviricetes</taxon>
        <taxon>Zobellviridae</taxon>
        <taxon>Vipivirus</taxon>
        <taxon>Vipivirus canadense</taxon>
    </lineage>
</organism>
<keyword evidence="2" id="KW-1185">Reference proteome</keyword>
<accession>Q8LT65</accession>
<dbReference type="GeneID" id="956067"/>
<evidence type="ECO:0000313" key="1">
    <source>
        <dbReference type="EMBL" id="AAM28387.1"/>
    </source>
</evidence>
<dbReference type="EMBL" id="AY095314">
    <property type="protein sequence ID" value="AAM28387.1"/>
    <property type="molecule type" value="Genomic_DNA"/>
</dbReference>
<dbReference type="RefSeq" id="NP_640300.1">
    <property type="nucleotide sequence ID" value="NC_003907.2"/>
</dbReference>
<dbReference type="SUPFAM" id="SSF52799">
    <property type="entry name" value="(Phosphotyrosine protein) phosphatases II"/>
    <property type="match status" value="1"/>
</dbReference>
<sequence length="156" mass="17510">MIKVQDGIYIGCDADVDEFYADHENGYCIHAAKEPYHRRAVGYTGRGAPKDHPEYLVAHRDTFTAYNLVDSPKPEFIPRAIFDQAFELIAHLQSEGKTILINCNQGKSRSVGIYLFYFCMVNDLPLTAGIEYLEEEVGMDVELGDGVLGALTDWLD</sequence>
<evidence type="ECO:0000313" key="2">
    <source>
        <dbReference type="Proteomes" id="UP000001794"/>
    </source>
</evidence>
<name>Q8LT65_9CAUD</name>
<reference evidence="1 2" key="1">
    <citation type="journal article" date="2003" name="Virology">
        <title>The complete sequence of marine bacteriophage VpV262 infecting vibrio parahaemolyticus indicates that an ancestral component of a T7 viral supergroup is widespread in the marine environment.</title>
        <authorList>
            <person name="Hardies S.C."/>
            <person name="Comeau A.M."/>
            <person name="Serwer P."/>
            <person name="Suttle C.A."/>
        </authorList>
    </citation>
    <scope>NUCLEOTIDE SEQUENCE</scope>
</reference>
<protein>
    <submittedName>
        <fullName evidence="1">Uncharacterized protein</fullName>
    </submittedName>
</protein>
<proteinExistence type="predicted"/>
<dbReference type="InterPro" id="IPR029021">
    <property type="entry name" value="Prot-tyrosine_phosphatase-like"/>
</dbReference>
<dbReference type="Proteomes" id="UP000001794">
    <property type="component" value="Segment"/>
</dbReference>